<dbReference type="EMBL" id="CP091508">
    <property type="protein sequence ID" value="UOO82584.1"/>
    <property type="molecule type" value="Genomic_DNA"/>
</dbReference>
<dbReference type="InterPro" id="IPR007423">
    <property type="entry name" value="Sel_put"/>
</dbReference>
<protein>
    <submittedName>
        <fullName evidence="1">Selenoprotein</fullName>
    </submittedName>
</protein>
<reference evidence="1 2" key="1">
    <citation type="journal article" date="2022" name="Res Sq">
        <title>Evolution of multicellular longitudinally dividing oral cavity symbionts (Neisseriaceae).</title>
        <authorList>
            <person name="Nyongesa S."/>
            <person name="Weber P."/>
            <person name="Bernet E."/>
            <person name="Pullido F."/>
            <person name="Nieckarz M."/>
            <person name="Delaby M."/>
            <person name="Nieves C."/>
            <person name="Viehboeck T."/>
            <person name="Krause N."/>
            <person name="Rivera-Millot A."/>
            <person name="Nakamura A."/>
            <person name="Vischer N."/>
            <person name="VanNieuwenhze M."/>
            <person name="Brun Y."/>
            <person name="Cava F."/>
            <person name="Bulgheresi S."/>
            <person name="Veyrier F."/>
        </authorList>
    </citation>
    <scope>NUCLEOTIDE SEQUENCE [LARGE SCALE GENOMIC DNA]</scope>
    <source>
        <strain evidence="1 2">CCUG 63373m</strain>
    </source>
</reference>
<sequence length="68" mass="8122">MKPDSDLKGRLKNWYTSLRIFAYYMAGIPDYDNYVARQRRYNAQAPVMSRLEFLDYCQQRRNGSGRCC</sequence>
<name>A0ABY4DWY7_9NEIS</name>
<dbReference type="Pfam" id="PF04328">
    <property type="entry name" value="Sel_put"/>
    <property type="match status" value="1"/>
</dbReference>
<accession>A0ABY4DWY7</accession>
<dbReference type="RefSeq" id="WP_244786434.1">
    <property type="nucleotide sequence ID" value="NZ_CP091508.1"/>
</dbReference>
<evidence type="ECO:0000313" key="1">
    <source>
        <dbReference type="EMBL" id="UOO82584.1"/>
    </source>
</evidence>
<dbReference type="Proteomes" id="UP000829817">
    <property type="component" value="Chromosome"/>
</dbReference>
<organism evidence="1 2">
    <name type="scientific">Uruburuella testudinis</name>
    <dbReference type="NCBI Taxonomy" id="1282863"/>
    <lineage>
        <taxon>Bacteria</taxon>
        <taxon>Pseudomonadati</taxon>
        <taxon>Pseudomonadota</taxon>
        <taxon>Betaproteobacteria</taxon>
        <taxon>Neisseriales</taxon>
        <taxon>Neisseriaceae</taxon>
        <taxon>Uruburuella</taxon>
    </lineage>
</organism>
<evidence type="ECO:0000313" key="2">
    <source>
        <dbReference type="Proteomes" id="UP000829817"/>
    </source>
</evidence>
<keyword evidence="2" id="KW-1185">Reference proteome</keyword>
<dbReference type="PANTHER" id="PTHR38453">
    <property type="entry name" value="CYTOPLASMIC PROTEIN-RELATED"/>
    <property type="match status" value="1"/>
</dbReference>
<dbReference type="PANTHER" id="PTHR38453:SF1">
    <property type="entry name" value="CYTOPLASMIC PROTEIN"/>
    <property type="match status" value="1"/>
</dbReference>
<gene>
    <name evidence="1" type="ORF">LVJ83_03745</name>
</gene>
<proteinExistence type="predicted"/>